<dbReference type="Proteomes" id="UP001500466">
    <property type="component" value="Unassembled WGS sequence"/>
</dbReference>
<name>A0ABP9H944_9ACTN</name>
<dbReference type="InterPro" id="IPR027381">
    <property type="entry name" value="LytR/CpsA/Psr_C"/>
</dbReference>
<evidence type="ECO:0000313" key="6">
    <source>
        <dbReference type="EMBL" id="GAA4964473.1"/>
    </source>
</evidence>
<feature type="region of interest" description="Disordered" evidence="2">
    <location>
        <begin position="455"/>
        <end position="486"/>
    </location>
</feature>
<keyword evidence="3" id="KW-1133">Transmembrane helix</keyword>
<dbReference type="Gene3D" id="3.40.630.190">
    <property type="entry name" value="LCP protein"/>
    <property type="match status" value="1"/>
</dbReference>
<feature type="region of interest" description="Disordered" evidence="2">
    <location>
        <begin position="1"/>
        <end position="119"/>
    </location>
</feature>
<sequence length="626" mass="65661">MNAGDAPKNGRPGQGLESLDDADVADLWVMDPDTGNYELRSPGRGAVPAQQSDDPHAGLFRADAPREGTTRAGQGGRAAARRTTTASRSEAAVTERPDTDEDERSSRPGRRAAAKPKSKAKKRIKWTAIGLAATLVVLAGSAYGYYLYLNSRIKKTQRSANDEVPQSAADSEGRTPMNILLIGSDSRIGAGNEGYGDAGHAGLADTTILMHLSADRTNATLVSIPRDTMVMRPKCTVKGKTAPASTSPFPFNETLGDQYGGAPCTVATVEKMLGVQVDHYLMIDFKGVKEMTDAVGGVPINLCEPINDPVRPNQGGGTDLFLKAGEQRLQGENALKFLRARHAFGDGSDLARIEAQKSFLMALAREVKNNAKWSNPQALFDLAQAATGNLQVDDGLDTIKKLVDLGNEIKKVPEKRMAFTTLPNEAYPPNPDQRVQQRQPDAAKLWQAIKTDAPITKGDGADAAPPAEAPASAPATPQAPTVDPATMKVTVRNTTKYTKGKAVADQLSAGGYKATSESGNSGRTLDNSVVRFPKGKVDAAKQLAAAVGLSDTALEESTTGSTSFEVVIGSDFPGLTDTAPATGKPGKSTGPATTATTAPPSAPSASDLKLNTADNTSCISTGHGKK</sequence>
<organism evidence="6 7">
    <name type="scientific">Yinghuangia aomiensis</name>
    <dbReference type="NCBI Taxonomy" id="676205"/>
    <lineage>
        <taxon>Bacteria</taxon>
        <taxon>Bacillati</taxon>
        <taxon>Actinomycetota</taxon>
        <taxon>Actinomycetes</taxon>
        <taxon>Kitasatosporales</taxon>
        <taxon>Streptomycetaceae</taxon>
        <taxon>Yinghuangia</taxon>
    </lineage>
</organism>
<evidence type="ECO:0000313" key="7">
    <source>
        <dbReference type="Proteomes" id="UP001500466"/>
    </source>
</evidence>
<protein>
    <submittedName>
        <fullName evidence="6">LCP family protein</fullName>
    </submittedName>
</protein>
<feature type="compositionally biased region" description="Low complexity" evidence="2">
    <location>
        <begin position="588"/>
        <end position="606"/>
    </location>
</feature>
<dbReference type="RefSeq" id="WP_345676011.1">
    <property type="nucleotide sequence ID" value="NZ_BAABHS010000009.1"/>
</dbReference>
<dbReference type="Pfam" id="PF03816">
    <property type="entry name" value="LytR_cpsA_psr"/>
    <property type="match status" value="1"/>
</dbReference>
<evidence type="ECO:0000256" key="1">
    <source>
        <dbReference type="ARBA" id="ARBA00006068"/>
    </source>
</evidence>
<evidence type="ECO:0000259" key="4">
    <source>
        <dbReference type="Pfam" id="PF03816"/>
    </source>
</evidence>
<dbReference type="EMBL" id="BAABHS010000009">
    <property type="protein sequence ID" value="GAA4964473.1"/>
    <property type="molecule type" value="Genomic_DNA"/>
</dbReference>
<accession>A0ABP9H944</accession>
<keyword evidence="3" id="KW-0472">Membrane</keyword>
<keyword evidence="3" id="KW-0812">Transmembrane</keyword>
<proteinExistence type="inferred from homology"/>
<comment type="similarity">
    <text evidence="1">Belongs to the LytR/CpsA/Psr (LCP) family.</text>
</comment>
<dbReference type="NCBIfam" id="TIGR00350">
    <property type="entry name" value="lytR_cpsA_psr"/>
    <property type="match status" value="1"/>
</dbReference>
<comment type="caution">
    <text evidence="6">The sequence shown here is derived from an EMBL/GenBank/DDBJ whole genome shotgun (WGS) entry which is preliminary data.</text>
</comment>
<dbReference type="PANTHER" id="PTHR33392:SF6">
    <property type="entry name" value="POLYISOPRENYL-TEICHOIC ACID--PEPTIDOGLYCAN TEICHOIC ACID TRANSFERASE TAGU"/>
    <property type="match status" value="1"/>
</dbReference>
<keyword evidence="7" id="KW-1185">Reference proteome</keyword>
<gene>
    <name evidence="6" type="ORF">GCM10023205_30760</name>
</gene>
<dbReference type="InterPro" id="IPR004474">
    <property type="entry name" value="LytR_CpsA_psr"/>
</dbReference>
<reference evidence="7" key="1">
    <citation type="journal article" date="2019" name="Int. J. Syst. Evol. Microbiol.">
        <title>The Global Catalogue of Microorganisms (GCM) 10K type strain sequencing project: providing services to taxonomists for standard genome sequencing and annotation.</title>
        <authorList>
            <consortium name="The Broad Institute Genomics Platform"/>
            <consortium name="The Broad Institute Genome Sequencing Center for Infectious Disease"/>
            <person name="Wu L."/>
            <person name="Ma J."/>
        </authorList>
    </citation>
    <scope>NUCLEOTIDE SEQUENCE [LARGE SCALE GENOMIC DNA]</scope>
    <source>
        <strain evidence="7">JCM 17986</strain>
    </source>
</reference>
<evidence type="ECO:0000256" key="2">
    <source>
        <dbReference type="SAM" id="MobiDB-lite"/>
    </source>
</evidence>
<dbReference type="InterPro" id="IPR050922">
    <property type="entry name" value="LytR/CpsA/Psr_CW_biosynth"/>
</dbReference>
<feature type="compositionally biased region" description="Low complexity" evidence="2">
    <location>
        <begin position="77"/>
        <end position="92"/>
    </location>
</feature>
<feature type="transmembrane region" description="Helical" evidence="3">
    <location>
        <begin position="126"/>
        <end position="148"/>
    </location>
</feature>
<feature type="compositionally biased region" description="Basic residues" evidence="2">
    <location>
        <begin position="107"/>
        <end position="119"/>
    </location>
</feature>
<dbReference type="Gene3D" id="3.30.70.2390">
    <property type="match status" value="1"/>
</dbReference>
<dbReference type="PANTHER" id="PTHR33392">
    <property type="entry name" value="POLYISOPRENYL-TEICHOIC ACID--PEPTIDOGLYCAN TEICHOIC ACID TRANSFERASE TAGU"/>
    <property type="match status" value="1"/>
</dbReference>
<feature type="domain" description="LytR/CpsA/Psr regulator C-terminal" evidence="5">
    <location>
        <begin position="487"/>
        <end position="572"/>
    </location>
</feature>
<feature type="domain" description="Cell envelope-related transcriptional attenuator" evidence="4">
    <location>
        <begin position="204"/>
        <end position="368"/>
    </location>
</feature>
<dbReference type="Pfam" id="PF13399">
    <property type="entry name" value="LytR_C"/>
    <property type="match status" value="1"/>
</dbReference>
<evidence type="ECO:0000256" key="3">
    <source>
        <dbReference type="SAM" id="Phobius"/>
    </source>
</evidence>
<feature type="region of interest" description="Disordered" evidence="2">
    <location>
        <begin position="572"/>
        <end position="626"/>
    </location>
</feature>
<feature type="compositionally biased region" description="Low complexity" evidence="2">
    <location>
        <begin position="461"/>
        <end position="480"/>
    </location>
</feature>
<evidence type="ECO:0000259" key="5">
    <source>
        <dbReference type="Pfam" id="PF13399"/>
    </source>
</evidence>